<keyword evidence="8" id="KW-1185">Reference proteome</keyword>
<feature type="transmembrane region" description="Helical" evidence="6">
    <location>
        <begin position="234"/>
        <end position="262"/>
    </location>
</feature>
<feature type="transmembrane region" description="Helical" evidence="6">
    <location>
        <begin position="274"/>
        <end position="290"/>
    </location>
</feature>
<evidence type="ECO:0000256" key="1">
    <source>
        <dbReference type="ARBA" id="ARBA00004651"/>
    </source>
</evidence>
<dbReference type="Pfam" id="PF02653">
    <property type="entry name" value="BPD_transp_2"/>
    <property type="match status" value="1"/>
</dbReference>
<feature type="transmembrane region" description="Helical" evidence="6">
    <location>
        <begin position="77"/>
        <end position="97"/>
    </location>
</feature>
<evidence type="ECO:0000256" key="3">
    <source>
        <dbReference type="ARBA" id="ARBA00022692"/>
    </source>
</evidence>
<comment type="caution">
    <text evidence="7">The sequence shown here is derived from an EMBL/GenBank/DDBJ whole genome shotgun (WGS) entry which is preliminary data.</text>
</comment>
<evidence type="ECO:0000313" key="7">
    <source>
        <dbReference type="EMBL" id="MBJ3776099.1"/>
    </source>
</evidence>
<dbReference type="PANTHER" id="PTHR30482">
    <property type="entry name" value="HIGH-AFFINITY BRANCHED-CHAIN AMINO ACID TRANSPORT SYSTEM PERMEASE"/>
    <property type="match status" value="1"/>
</dbReference>
<evidence type="ECO:0000256" key="5">
    <source>
        <dbReference type="ARBA" id="ARBA00023136"/>
    </source>
</evidence>
<dbReference type="InterPro" id="IPR001851">
    <property type="entry name" value="ABC_transp_permease"/>
</dbReference>
<organism evidence="7 8">
    <name type="scientific">Acuticoccus mangrovi</name>
    <dbReference type="NCBI Taxonomy" id="2796142"/>
    <lineage>
        <taxon>Bacteria</taxon>
        <taxon>Pseudomonadati</taxon>
        <taxon>Pseudomonadota</taxon>
        <taxon>Alphaproteobacteria</taxon>
        <taxon>Hyphomicrobiales</taxon>
        <taxon>Amorphaceae</taxon>
        <taxon>Acuticoccus</taxon>
    </lineage>
</organism>
<gene>
    <name evidence="7" type="ORF">JCR33_10400</name>
</gene>
<feature type="transmembrane region" description="Helical" evidence="6">
    <location>
        <begin position="104"/>
        <end position="123"/>
    </location>
</feature>
<evidence type="ECO:0000256" key="2">
    <source>
        <dbReference type="ARBA" id="ARBA00022475"/>
    </source>
</evidence>
<dbReference type="EMBL" id="JAEKJA010000007">
    <property type="protein sequence ID" value="MBJ3776099.1"/>
    <property type="molecule type" value="Genomic_DNA"/>
</dbReference>
<dbReference type="PANTHER" id="PTHR30482:SF10">
    <property type="entry name" value="HIGH-AFFINITY BRANCHED-CHAIN AMINO ACID TRANSPORT PROTEIN BRAE"/>
    <property type="match status" value="1"/>
</dbReference>
<keyword evidence="4 6" id="KW-1133">Transmembrane helix</keyword>
<feature type="transmembrane region" description="Helical" evidence="6">
    <location>
        <begin position="25"/>
        <end position="46"/>
    </location>
</feature>
<feature type="transmembrane region" description="Helical" evidence="6">
    <location>
        <begin position="151"/>
        <end position="171"/>
    </location>
</feature>
<dbReference type="Proteomes" id="UP000609531">
    <property type="component" value="Unassembled WGS sequence"/>
</dbReference>
<dbReference type="GO" id="GO:0015658">
    <property type="term" value="F:branched-chain amino acid transmembrane transporter activity"/>
    <property type="evidence" value="ECO:0007669"/>
    <property type="project" value="InterPro"/>
</dbReference>
<comment type="subcellular location">
    <subcellularLocation>
        <location evidence="1">Cell membrane</location>
        <topology evidence="1">Multi-pass membrane protein</topology>
    </subcellularLocation>
</comment>
<evidence type="ECO:0000256" key="4">
    <source>
        <dbReference type="ARBA" id="ARBA00022989"/>
    </source>
</evidence>
<dbReference type="CDD" id="cd06581">
    <property type="entry name" value="TM_PBP1_LivM_like"/>
    <property type="match status" value="1"/>
</dbReference>
<sequence>MRTIACLAAGGVAIALPFFVGPYGHYLLCMAVIYAMVALSLGLLLGVAGQISIGHAGFWAIGAYTSAILVTKVGVPFILTLLVSGLFAGVAGLLVALPALRVQGHYLAIATLGFSLVIVHVLYEWDGLTGGRQGMFVPRPSIFGYELMSDFSAYFLLLAILAVTLLLVVNLRRSLGGLSLNAMRLSDIAAQVCGVNRATTTMFVFALSAAITGVSGAFYGAVLGQLSTDSFTLVVSLGFLTMVIVGGLHSVVGALLGGLFLAYSPEFLRAFEEWQMFIYGALLVGFMHLLPDGLASLPRRALRLVRRRDA</sequence>
<dbReference type="GO" id="GO:0005886">
    <property type="term" value="C:plasma membrane"/>
    <property type="evidence" value="ECO:0007669"/>
    <property type="project" value="UniProtKB-SubCell"/>
</dbReference>
<name>A0A934ML72_9HYPH</name>
<accession>A0A934ML72</accession>
<protein>
    <submittedName>
        <fullName evidence="7">Branched-chain amino acid ABC transporter permease</fullName>
    </submittedName>
</protein>
<reference evidence="7" key="1">
    <citation type="submission" date="2020-12" db="EMBL/GenBank/DDBJ databases">
        <title>Bacterial taxonomy.</title>
        <authorList>
            <person name="Pan X."/>
        </authorList>
    </citation>
    <scope>NUCLEOTIDE SEQUENCE</scope>
    <source>
        <strain evidence="7">B2012</strain>
    </source>
</reference>
<dbReference type="AlphaFoldDB" id="A0A934ML72"/>
<keyword evidence="3 6" id="KW-0812">Transmembrane</keyword>
<keyword evidence="5 6" id="KW-0472">Membrane</keyword>
<evidence type="ECO:0000256" key="6">
    <source>
        <dbReference type="SAM" id="Phobius"/>
    </source>
</evidence>
<feature type="transmembrane region" description="Helical" evidence="6">
    <location>
        <begin position="203"/>
        <end position="222"/>
    </location>
</feature>
<evidence type="ECO:0000313" key="8">
    <source>
        <dbReference type="Proteomes" id="UP000609531"/>
    </source>
</evidence>
<dbReference type="InterPro" id="IPR043428">
    <property type="entry name" value="LivM-like"/>
</dbReference>
<keyword evidence="2" id="KW-1003">Cell membrane</keyword>
<dbReference type="RefSeq" id="WP_198881981.1">
    <property type="nucleotide sequence ID" value="NZ_JAEKJA010000007.1"/>
</dbReference>
<proteinExistence type="predicted"/>